<dbReference type="PANTHER" id="PTHR42909">
    <property type="entry name" value="ZGC:136858"/>
    <property type="match status" value="1"/>
</dbReference>
<dbReference type="GO" id="GO:0016798">
    <property type="term" value="F:hydrolase activity, acting on glycosyl bonds"/>
    <property type="evidence" value="ECO:0007669"/>
    <property type="project" value="UniProtKB-KW"/>
</dbReference>
<dbReference type="SUPFAM" id="SSF110581">
    <property type="entry name" value="Indigoidine synthase A-like"/>
    <property type="match status" value="1"/>
</dbReference>
<feature type="domain" description="Carbohydrate kinase PfkB" evidence="8">
    <location>
        <begin position="409"/>
        <end position="706"/>
    </location>
</feature>
<keyword evidence="6" id="KW-0456">Lyase</keyword>
<evidence type="ECO:0000256" key="1">
    <source>
        <dbReference type="ARBA" id="ARBA00022679"/>
    </source>
</evidence>
<organism evidence="9 10">
    <name type="scientific">Rhodosorus marinus</name>
    <dbReference type="NCBI Taxonomy" id="101924"/>
    <lineage>
        <taxon>Eukaryota</taxon>
        <taxon>Rhodophyta</taxon>
        <taxon>Stylonematophyceae</taxon>
        <taxon>Stylonematales</taxon>
        <taxon>Stylonemataceae</taxon>
        <taxon>Rhodosorus</taxon>
    </lineage>
</organism>
<dbReference type="CDD" id="cd01941">
    <property type="entry name" value="YeiC_kinase_like"/>
    <property type="match status" value="1"/>
</dbReference>
<keyword evidence="3" id="KW-0418">Kinase</keyword>
<name>A0AAV8UWT5_9RHOD</name>
<dbReference type="Pfam" id="PF04227">
    <property type="entry name" value="Indigoidine_A"/>
    <property type="match status" value="1"/>
</dbReference>
<keyword evidence="7" id="KW-0326">Glycosidase</keyword>
<keyword evidence="1" id="KW-0808">Transferase</keyword>
<evidence type="ECO:0000256" key="3">
    <source>
        <dbReference type="ARBA" id="ARBA00022777"/>
    </source>
</evidence>
<comment type="caution">
    <text evidence="9">The sequence shown here is derived from an EMBL/GenBank/DDBJ whole genome shotgun (WGS) entry which is preliminary data.</text>
</comment>
<dbReference type="PANTHER" id="PTHR42909:SF1">
    <property type="entry name" value="CARBOHYDRATE KINASE PFKB DOMAIN-CONTAINING PROTEIN"/>
    <property type="match status" value="1"/>
</dbReference>
<dbReference type="InterPro" id="IPR011611">
    <property type="entry name" value="PfkB_dom"/>
</dbReference>
<evidence type="ECO:0000256" key="6">
    <source>
        <dbReference type="ARBA" id="ARBA00023239"/>
    </source>
</evidence>
<evidence type="ECO:0000256" key="2">
    <source>
        <dbReference type="ARBA" id="ARBA00022723"/>
    </source>
</evidence>
<dbReference type="SUPFAM" id="SSF53613">
    <property type="entry name" value="Ribokinase-like"/>
    <property type="match status" value="1"/>
</dbReference>
<evidence type="ECO:0000313" key="10">
    <source>
        <dbReference type="Proteomes" id="UP001157974"/>
    </source>
</evidence>
<dbReference type="PROSITE" id="PS00584">
    <property type="entry name" value="PFKB_KINASES_2"/>
    <property type="match status" value="1"/>
</dbReference>
<keyword evidence="10" id="KW-1185">Reference proteome</keyword>
<evidence type="ECO:0000259" key="8">
    <source>
        <dbReference type="Pfam" id="PF00294"/>
    </source>
</evidence>
<dbReference type="GO" id="GO:0046872">
    <property type="term" value="F:metal ion binding"/>
    <property type="evidence" value="ECO:0007669"/>
    <property type="project" value="UniProtKB-KW"/>
</dbReference>
<sequence length="714" mass="75187">MLRGYPNSSSNSRPTAKVFGVGQSRLRSVASELRSALRDALARILRLAQGGAPLFDRDYLPAETSEQSHCGKTSVPPAEPWNMEVDHSLEDRIRIKAEVANALSDGRPVVALESTIIAHGMPYPENLATARKLESIVRTNGAVPATVAVLGGFLRIGLEEDELALLAMEGQSMAKVSRRDIAAVISSGGNGATTVAGTIIACELSGIKVFATGGIGGVHRGAEHTFDESADLVELSRSSVCVVSAGVKSILDIPKTLERLETLGVSVVTLSADEFPAFYMRKSGSRAPRIAESEAEVARILSASRGLSLASGTLVAVPIPEQYEAEAVKLNQAIDRAVSEAEQNGIAGAAITPFVLSKVVQYTGGEALATNRRLVENNAAVAARIAAEYCDCGSSTRANHGVPRARDGIVVIGATVLDIYTQPEDMQNGLILGTSNPGTVRTSFGGVARNVAAALGAISQLPVDLITAVGDDLIGSEAVSSLKHIGLPTSNVIRKPGFRTATYVAVHGQDGDMHVAVVDTSLYDSCPFFSVLRDGSVLRDSKYAIVDANLQVSELKLVAEHCLHYGVELMYEPTSVPKSTRIVRTGCLNAVSWMFPNEAEVVEMATAAAGRRVRSPHEGAEVLQNMGVSRVVITRGSKGADLCRKMEPRITHFPAVKVERVVNTTGAGDVLAAGVVHALATGCSDIDAMKFATEAASRSLLSHEAAPKSILSKL</sequence>
<dbReference type="EMBL" id="JAMWBK010000004">
    <property type="protein sequence ID" value="KAJ8905512.1"/>
    <property type="molecule type" value="Genomic_DNA"/>
</dbReference>
<dbReference type="InterPro" id="IPR022830">
    <property type="entry name" value="Indigdn_synthA-like"/>
</dbReference>
<proteinExistence type="inferred from homology"/>
<evidence type="ECO:0000256" key="4">
    <source>
        <dbReference type="ARBA" id="ARBA00022801"/>
    </source>
</evidence>
<dbReference type="Pfam" id="PF00294">
    <property type="entry name" value="PfkB"/>
    <property type="match status" value="1"/>
</dbReference>
<dbReference type="GO" id="GO:0005737">
    <property type="term" value="C:cytoplasm"/>
    <property type="evidence" value="ECO:0007669"/>
    <property type="project" value="TreeGrafter"/>
</dbReference>
<dbReference type="HAMAP" id="MF_01876">
    <property type="entry name" value="PsiMP_glycosidase"/>
    <property type="match status" value="1"/>
</dbReference>
<evidence type="ECO:0000256" key="5">
    <source>
        <dbReference type="ARBA" id="ARBA00023211"/>
    </source>
</evidence>
<dbReference type="Gene3D" id="3.40.1190.20">
    <property type="match status" value="1"/>
</dbReference>
<accession>A0AAV8UWT5</accession>
<protein>
    <recommendedName>
        <fullName evidence="8">Carbohydrate kinase PfkB domain-containing protein</fullName>
    </recommendedName>
</protein>
<dbReference type="Proteomes" id="UP001157974">
    <property type="component" value="Unassembled WGS sequence"/>
</dbReference>
<dbReference type="GO" id="GO:0004730">
    <property type="term" value="F:pseudouridylate synthase activity"/>
    <property type="evidence" value="ECO:0007669"/>
    <property type="project" value="InterPro"/>
</dbReference>
<keyword evidence="5" id="KW-0464">Manganese</keyword>
<keyword evidence="2" id="KW-0479">Metal-binding</keyword>
<evidence type="ECO:0000256" key="7">
    <source>
        <dbReference type="ARBA" id="ARBA00023295"/>
    </source>
</evidence>
<dbReference type="Gene3D" id="3.40.1790.10">
    <property type="entry name" value="Indigoidine synthase domain"/>
    <property type="match status" value="1"/>
</dbReference>
<dbReference type="InterPro" id="IPR029056">
    <property type="entry name" value="Ribokinase-like"/>
</dbReference>
<dbReference type="AlphaFoldDB" id="A0AAV8UWT5"/>
<dbReference type="GO" id="GO:0016301">
    <property type="term" value="F:kinase activity"/>
    <property type="evidence" value="ECO:0007669"/>
    <property type="project" value="UniProtKB-KW"/>
</dbReference>
<dbReference type="InterPro" id="IPR002173">
    <property type="entry name" value="Carboh/pur_kinase_PfkB_CS"/>
</dbReference>
<keyword evidence="4" id="KW-0378">Hydrolase</keyword>
<gene>
    <name evidence="9" type="ORF">NDN08_002019</name>
</gene>
<dbReference type="InterPro" id="IPR007342">
    <property type="entry name" value="PsuG"/>
</dbReference>
<evidence type="ECO:0000313" key="9">
    <source>
        <dbReference type="EMBL" id="KAJ8905512.1"/>
    </source>
</evidence>
<reference evidence="9 10" key="1">
    <citation type="journal article" date="2023" name="Nat. Commun.">
        <title>Origin of minicircular mitochondrial genomes in red algae.</title>
        <authorList>
            <person name="Lee Y."/>
            <person name="Cho C.H."/>
            <person name="Lee Y.M."/>
            <person name="Park S.I."/>
            <person name="Yang J.H."/>
            <person name="West J.A."/>
            <person name="Bhattacharya D."/>
            <person name="Yoon H.S."/>
        </authorList>
    </citation>
    <scope>NUCLEOTIDE SEQUENCE [LARGE SCALE GENOMIC DNA]</scope>
    <source>
        <strain evidence="9 10">CCMP1338</strain>
        <tissue evidence="9">Whole cell</tissue>
    </source>
</reference>